<dbReference type="InterPro" id="IPR011051">
    <property type="entry name" value="RmlC_Cupin_sf"/>
</dbReference>
<organism evidence="5 6">
    <name type="scientific">Paenisporosarcina quisquiliarum</name>
    <dbReference type="NCBI Taxonomy" id="365346"/>
    <lineage>
        <taxon>Bacteria</taxon>
        <taxon>Bacillati</taxon>
        <taxon>Bacillota</taxon>
        <taxon>Bacilli</taxon>
        <taxon>Bacillales</taxon>
        <taxon>Caryophanaceae</taxon>
        <taxon>Paenisporosarcina</taxon>
    </lineage>
</organism>
<comment type="caution">
    <text evidence="5">The sequence shown here is derived from an EMBL/GenBank/DDBJ whole genome shotgun (WGS) entry which is preliminary data.</text>
</comment>
<dbReference type="Gene3D" id="2.60.120.10">
    <property type="entry name" value="Jelly Rolls"/>
    <property type="match status" value="1"/>
</dbReference>
<protein>
    <submittedName>
        <fullName evidence="5">XRE family transcriptional regulator</fullName>
    </submittedName>
</protein>
<dbReference type="SUPFAM" id="SSF51182">
    <property type="entry name" value="RmlC-like cupins"/>
    <property type="match status" value="1"/>
</dbReference>
<sequence>MEQMRRNLGQQLKSIRQQRGMSLDEMAKLTDVSKAQLAQMEKGDSNPTVSTIWKIADGLKISFSSLLQPPELSAKKITPSDIPFLTEDEGRYRVYSIIPYDPKRGWEFYRIELDPYCSYESTPHQKGVEESLTIVDGQLKIILESEEVDLLTGETLVFAGNQTHRYLNTSETMTIIHLIIHYQYV</sequence>
<dbReference type="InterPro" id="IPR050807">
    <property type="entry name" value="TransReg_Diox_bact_type"/>
</dbReference>
<evidence type="ECO:0000313" key="5">
    <source>
        <dbReference type="EMBL" id="MCZ8536596.1"/>
    </source>
</evidence>
<keyword evidence="2" id="KW-0238">DNA-binding</keyword>
<dbReference type="AlphaFoldDB" id="A0A9X3RCN6"/>
<dbReference type="SMART" id="SM00530">
    <property type="entry name" value="HTH_XRE"/>
    <property type="match status" value="1"/>
</dbReference>
<keyword evidence="3" id="KW-0804">Transcription</keyword>
<dbReference type="RefSeq" id="WP_269925694.1">
    <property type="nucleotide sequence ID" value="NZ_JAMKBJ010000003.1"/>
</dbReference>
<evidence type="ECO:0000259" key="4">
    <source>
        <dbReference type="PROSITE" id="PS50943"/>
    </source>
</evidence>
<dbReference type="PANTHER" id="PTHR46797:SF23">
    <property type="entry name" value="HTH-TYPE TRANSCRIPTIONAL REGULATOR SUTR"/>
    <property type="match status" value="1"/>
</dbReference>
<dbReference type="Gene3D" id="1.10.260.40">
    <property type="entry name" value="lambda repressor-like DNA-binding domains"/>
    <property type="match status" value="1"/>
</dbReference>
<dbReference type="PANTHER" id="PTHR46797">
    <property type="entry name" value="HTH-TYPE TRANSCRIPTIONAL REGULATOR"/>
    <property type="match status" value="1"/>
</dbReference>
<dbReference type="SUPFAM" id="SSF47413">
    <property type="entry name" value="lambda repressor-like DNA-binding domains"/>
    <property type="match status" value="1"/>
</dbReference>
<keyword evidence="1" id="KW-0805">Transcription regulation</keyword>
<dbReference type="EMBL" id="JAMKBJ010000003">
    <property type="protein sequence ID" value="MCZ8536596.1"/>
    <property type="molecule type" value="Genomic_DNA"/>
</dbReference>
<dbReference type="InterPro" id="IPR010982">
    <property type="entry name" value="Lambda_DNA-bd_dom_sf"/>
</dbReference>
<dbReference type="Pfam" id="PF07883">
    <property type="entry name" value="Cupin_2"/>
    <property type="match status" value="1"/>
</dbReference>
<evidence type="ECO:0000313" key="6">
    <source>
        <dbReference type="Proteomes" id="UP001152173"/>
    </source>
</evidence>
<reference evidence="5" key="1">
    <citation type="submission" date="2022-05" db="EMBL/GenBank/DDBJ databases">
        <authorList>
            <person name="Colautti A."/>
            <person name="Iacumin L."/>
        </authorList>
    </citation>
    <scope>NUCLEOTIDE SEQUENCE</scope>
    <source>
        <strain evidence="5">SK 55</strain>
    </source>
</reference>
<dbReference type="GO" id="GO:0003700">
    <property type="term" value="F:DNA-binding transcription factor activity"/>
    <property type="evidence" value="ECO:0007669"/>
    <property type="project" value="TreeGrafter"/>
</dbReference>
<dbReference type="Pfam" id="PF01381">
    <property type="entry name" value="HTH_3"/>
    <property type="match status" value="1"/>
</dbReference>
<dbReference type="CDD" id="cd00093">
    <property type="entry name" value="HTH_XRE"/>
    <property type="match status" value="1"/>
</dbReference>
<dbReference type="Proteomes" id="UP001152173">
    <property type="component" value="Unassembled WGS sequence"/>
</dbReference>
<proteinExistence type="predicted"/>
<dbReference type="InterPro" id="IPR014710">
    <property type="entry name" value="RmlC-like_jellyroll"/>
</dbReference>
<evidence type="ECO:0000256" key="2">
    <source>
        <dbReference type="ARBA" id="ARBA00023125"/>
    </source>
</evidence>
<dbReference type="InterPro" id="IPR001387">
    <property type="entry name" value="Cro/C1-type_HTH"/>
</dbReference>
<name>A0A9X3RCN6_9BACL</name>
<dbReference type="PROSITE" id="PS50943">
    <property type="entry name" value="HTH_CROC1"/>
    <property type="match status" value="1"/>
</dbReference>
<feature type="domain" description="HTH cro/C1-type" evidence="4">
    <location>
        <begin position="12"/>
        <end position="66"/>
    </location>
</feature>
<keyword evidence="6" id="KW-1185">Reference proteome</keyword>
<evidence type="ECO:0000256" key="3">
    <source>
        <dbReference type="ARBA" id="ARBA00023163"/>
    </source>
</evidence>
<dbReference type="InterPro" id="IPR013096">
    <property type="entry name" value="Cupin_2"/>
</dbReference>
<dbReference type="CDD" id="cd02209">
    <property type="entry name" value="cupin_XRE_C"/>
    <property type="match status" value="1"/>
</dbReference>
<evidence type="ECO:0000256" key="1">
    <source>
        <dbReference type="ARBA" id="ARBA00023015"/>
    </source>
</evidence>
<dbReference type="GO" id="GO:0003677">
    <property type="term" value="F:DNA binding"/>
    <property type="evidence" value="ECO:0007669"/>
    <property type="project" value="UniProtKB-KW"/>
</dbReference>
<accession>A0A9X3RCN6</accession>
<gene>
    <name evidence="5" type="ORF">M9R32_05295</name>
</gene>
<dbReference type="GO" id="GO:0005829">
    <property type="term" value="C:cytosol"/>
    <property type="evidence" value="ECO:0007669"/>
    <property type="project" value="TreeGrafter"/>
</dbReference>